<dbReference type="OrthoDB" id="62952at2759"/>
<organism evidence="2 3">
    <name type="scientific">Cochliobolus heterostrophus (strain C5 / ATCC 48332 / race O)</name>
    <name type="common">Southern corn leaf blight fungus</name>
    <name type="synonym">Bipolaris maydis</name>
    <dbReference type="NCBI Taxonomy" id="701091"/>
    <lineage>
        <taxon>Eukaryota</taxon>
        <taxon>Fungi</taxon>
        <taxon>Dikarya</taxon>
        <taxon>Ascomycota</taxon>
        <taxon>Pezizomycotina</taxon>
        <taxon>Dothideomycetes</taxon>
        <taxon>Pleosporomycetidae</taxon>
        <taxon>Pleosporales</taxon>
        <taxon>Pleosporineae</taxon>
        <taxon>Pleosporaceae</taxon>
        <taxon>Bipolaris</taxon>
    </lineage>
</organism>
<dbReference type="Proteomes" id="UP000016936">
    <property type="component" value="Unassembled WGS sequence"/>
</dbReference>
<dbReference type="EMBL" id="KB445570">
    <property type="protein sequence ID" value="EMD96262.1"/>
    <property type="molecule type" value="Genomic_DNA"/>
</dbReference>
<dbReference type="OMA" id="TGFYMAD"/>
<sequence>MAPTTHSAFLDMLPPELRINIYSHLLVASTPLKGQLARQDKTYDLHTAILRTNRQIHHEARSVFFGKNTFYITSIPPSQAGGEHDDDYDEEQGSGAFEPPLQLRDLPLVRHLEIDLLYYPRSMQTIRDRRTGIWKPVCVGAQRYSTSLSYLLSAVETRLLSLKLCADTRRYLDETVVVVASVSNDSSSSSNNDDRLEAQRILTGFYMADTNPLFRKALARLHVADMALHFDFPESYFDFVVLKKVLCRQNLVELAGQVLDVRSDIRFKAAAKQDAGADDAYDIPDQGAVTLIPAFAFSSPSSSSSV</sequence>
<reference evidence="2 3" key="1">
    <citation type="journal article" date="2012" name="PLoS Pathog.">
        <title>Diverse lifestyles and strategies of plant pathogenesis encoded in the genomes of eighteen Dothideomycetes fungi.</title>
        <authorList>
            <person name="Ohm R.A."/>
            <person name="Feau N."/>
            <person name="Henrissat B."/>
            <person name="Schoch C.L."/>
            <person name="Horwitz B.A."/>
            <person name="Barry K.W."/>
            <person name="Condon B.J."/>
            <person name="Copeland A.C."/>
            <person name="Dhillon B."/>
            <person name="Glaser F."/>
            <person name="Hesse C.N."/>
            <person name="Kosti I."/>
            <person name="LaButti K."/>
            <person name="Lindquist E.A."/>
            <person name="Lucas S."/>
            <person name="Salamov A.A."/>
            <person name="Bradshaw R.E."/>
            <person name="Ciuffetti L."/>
            <person name="Hamelin R.C."/>
            <person name="Kema G.H.J."/>
            <person name="Lawrence C."/>
            <person name="Scott J.A."/>
            <person name="Spatafora J.W."/>
            <person name="Turgeon B.G."/>
            <person name="de Wit P.J.G.M."/>
            <person name="Zhong S."/>
            <person name="Goodwin S.B."/>
            <person name="Grigoriev I.V."/>
        </authorList>
    </citation>
    <scope>NUCLEOTIDE SEQUENCE [LARGE SCALE GENOMIC DNA]</scope>
    <source>
        <strain evidence="3">C5 / ATCC 48332 / race O</strain>
    </source>
</reference>
<dbReference type="PANTHER" id="PTHR42085:SF1">
    <property type="entry name" value="F-BOX DOMAIN-CONTAINING PROTEIN"/>
    <property type="match status" value="1"/>
</dbReference>
<reference evidence="3" key="2">
    <citation type="journal article" date="2013" name="PLoS Genet.">
        <title>Comparative genome structure, secondary metabolite, and effector coding capacity across Cochliobolus pathogens.</title>
        <authorList>
            <person name="Condon B.J."/>
            <person name="Leng Y."/>
            <person name="Wu D."/>
            <person name="Bushley K.E."/>
            <person name="Ohm R.A."/>
            <person name="Otillar R."/>
            <person name="Martin J."/>
            <person name="Schackwitz W."/>
            <person name="Grimwood J."/>
            <person name="MohdZainudin N."/>
            <person name="Xue C."/>
            <person name="Wang R."/>
            <person name="Manning V.A."/>
            <person name="Dhillon B."/>
            <person name="Tu Z.J."/>
            <person name="Steffenson B.J."/>
            <person name="Salamov A."/>
            <person name="Sun H."/>
            <person name="Lowry S."/>
            <person name="LaButti K."/>
            <person name="Han J."/>
            <person name="Copeland A."/>
            <person name="Lindquist E."/>
            <person name="Barry K."/>
            <person name="Schmutz J."/>
            <person name="Baker S.E."/>
            <person name="Ciuffetti L.M."/>
            <person name="Grigoriev I.V."/>
            <person name="Zhong S."/>
            <person name="Turgeon B.G."/>
        </authorList>
    </citation>
    <scope>NUCLEOTIDE SEQUENCE [LARGE SCALE GENOMIC DNA]</scope>
    <source>
        <strain evidence="3">C5 / ATCC 48332 / race O</strain>
    </source>
</reference>
<keyword evidence="3" id="KW-1185">Reference proteome</keyword>
<evidence type="ECO:0000256" key="1">
    <source>
        <dbReference type="SAM" id="MobiDB-lite"/>
    </source>
</evidence>
<proteinExistence type="predicted"/>
<dbReference type="AlphaFoldDB" id="M2V8F3"/>
<dbReference type="HOGENOM" id="CLU_970247_0_0_1"/>
<evidence type="ECO:0008006" key="4">
    <source>
        <dbReference type="Google" id="ProtNLM"/>
    </source>
</evidence>
<feature type="region of interest" description="Disordered" evidence="1">
    <location>
        <begin position="76"/>
        <end position="96"/>
    </location>
</feature>
<dbReference type="eggNOG" id="ENOG502SZKJ">
    <property type="taxonomic scope" value="Eukaryota"/>
</dbReference>
<evidence type="ECO:0000313" key="2">
    <source>
        <dbReference type="EMBL" id="EMD96262.1"/>
    </source>
</evidence>
<evidence type="ECO:0000313" key="3">
    <source>
        <dbReference type="Proteomes" id="UP000016936"/>
    </source>
</evidence>
<accession>M2V8F3</accession>
<gene>
    <name evidence="2" type="ORF">COCHEDRAFT_1127929</name>
</gene>
<protein>
    <recommendedName>
        <fullName evidence="4">F-box domain-containing protein</fullName>
    </recommendedName>
</protein>
<dbReference type="InterPro" id="IPR038883">
    <property type="entry name" value="AN11006-like"/>
</dbReference>
<name>M2V8F3_COCH5</name>
<dbReference type="PANTHER" id="PTHR42085">
    <property type="entry name" value="F-BOX DOMAIN-CONTAINING PROTEIN"/>
    <property type="match status" value="1"/>
</dbReference>